<dbReference type="Gene3D" id="2.60.120.10">
    <property type="entry name" value="Jelly Rolls"/>
    <property type="match status" value="1"/>
</dbReference>
<name>A0A6J8A5P8_MYTCO</name>
<evidence type="ECO:0000256" key="1">
    <source>
        <dbReference type="SAM" id="MobiDB-lite"/>
    </source>
</evidence>
<accession>A0A6J8A5P8</accession>
<dbReference type="InterPro" id="IPR018490">
    <property type="entry name" value="cNMP-bd_dom_sf"/>
</dbReference>
<organism evidence="3 4">
    <name type="scientific">Mytilus coruscus</name>
    <name type="common">Sea mussel</name>
    <dbReference type="NCBI Taxonomy" id="42192"/>
    <lineage>
        <taxon>Eukaryota</taxon>
        <taxon>Metazoa</taxon>
        <taxon>Spiralia</taxon>
        <taxon>Lophotrochozoa</taxon>
        <taxon>Mollusca</taxon>
        <taxon>Bivalvia</taxon>
        <taxon>Autobranchia</taxon>
        <taxon>Pteriomorphia</taxon>
        <taxon>Mytilida</taxon>
        <taxon>Mytiloidea</taxon>
        <taxon>Mytilidae</taxon>
        <taxon>Mytilinae</taxon>
        <taxon>Mytilus</taxon>
    </lineage>
</organism>
<feature type="compositionally biased region" description="Polar residues" evidence="1">
    <location>
        <begin position="415"/>
        <end position="449"/>
    </location>
</feature>
<dbReference type="CDD" id="cd00038">
    <property type="entry name" value="CAP_ED"/>
    <property type="match status" value="1"/>
</dbReference>
<feature type="region of interest" description="Disordered" evidence="1">
    <location>
        <begin position="408"/>
        <end position="456"/>
    </location>
</feature>
<dbReference type="Pfam" id="PF00027">
    <property type="entry name" value="cNMP_binding"/>
    <property type="match status" value="1"/>
</dbReference>
<reference evidence="3 4" key="1">
    <citation type="submission" date="2020-06" db="EMBL/GenBank/DDBJ databases">
        <authorList>
            <person name="Li R."/>
            <person name="Bekaert M."/>
        </authorList>
    </citation>
    <scope>NUCLEOTIDE SEQUENCE [LARGE SCALE GENOMIC DNA]</scope>
    <source>
        <strain evidence="3">Wild</strain>
        <strain evidence="4">wild</strain>
    </source>
</reference>
<sequence>MLNNVFWLRHEPSLIEYIKEKAKLITYNYEDVIIHEGDPPGGIYIIVSGMVRLESTTQPGKPIILEDKPSGSQLTIKSHLIDFLTSGNIIGEMGLLTKKPRSATVICETAVQLLFISLDDMEHAIHHFQDIDPPLEYRLWHVCANRVATNVLMKQPSYQDDFYGKGCLNLTGISFGFAQNAFTREQFIGPCYIPWTVLKLQLMPEKGPKPVLLVVPSEAGQPAHAAHKSSHELRHGHGAFSNSISQLCLNHASKHRQSVESKWKKVQAARSLGILLSKGAKVENRSTPKPEMMNGNLNREMFKNPICGALSTPGMLEGRDKVDFKPQKSIKEESERVSVEGSDSSISHLSSVVSLDKLNAQLHAREDLYDDEPNGNRLNVKAPVAQTVSAPHEKRNAKQHLKVTVSDPLGATKMNDGSVQMPDNSNNSILEVSHQGSKTVDISGQNISDKTQDTRL</sequence>
<evidence type="ECO:0000313" key="4">
    <source>
        <dbReference type="Proteomes" id="UP000507470"/>
    </source>
</evidence>
<evidence type="ECO:0000259" key="2">
    <source>
        <dbReference type="PROSITE" id="PS50042"/>
    </source>
</evidence>
<dbReference type="EMBL" id="CACVKT020000754">
    <property type="protein sequence ID" value="CAC5362747.1"/>
    <property type="molecule type" value="Genomic_DNA"/>
</dbReference>
<dbReference type="InterPro" id="IPR000595">
    <property type="entry name" value="cNMP-bd_dom"/>
</dbReference>
<evidence type="ECO:0000313" key="3">
    <source>
        <dbReference type="EMBL" id="CAC5362748.1"/>
    </source>
</evidence>
<dbReference type="SUPFAM" id="SSF51206">
    <property type="entry name" value="cAMP-binding domain-like"/>
    <property type="match status" value="1"/>
</dbReference>
<dbReference type="InterPro" id="IPR014710">
    <property type="entry name" value="RmlC-like_jellyroll"/>
</dbReference>
<proteinExistence type="predicted"/>
<dbReference type="Proteomes" id="UP000507470">
    <property type="component" value="Unassembled WGS sequence"/>
</dbReference>
<gene>
    <name evidence="3" type="ORF">MCOR_4415</name>
</gene>
<dbReference type="InterPro" id="IPR018488">
    <property type="entry name" value="cNMP-bd_CS"/>
</dbReference>
<protein>
    <submittedName>
        <fullName evidence="3">SLC9A10_11</fullName>
    </submittedName>
</protein>
<dbReference type="SMART" id="SM00100">
    <property type="entry name" value="cNMP"/>
    <property type="match status" value="1"/>
</dbReference>
<dbReference type="OrthoDB" id="441412at2759"/>
<dbReference type="PANTHER" id="PTHR23011">
    <property type="entry name" value="CYCLIC NUCLEOTIDE-BINDING DOMAIN CONTAINING PROTEIN"/>
    <property type="match status" value="1"/>
</dbReference>
<dbReference type="PROSITE" id="PS50042">
    <property type="entry name" value="CNMP_BINDING_3"/>
    <property type="match status" value="1"/>
</dbReference>
<dbReference type="PROSITE" id="PS00889">
    <property type="entry name" value="CNMP_BINDING_2"/>
    <property type="match status" value="1"/>
</dbReference>
<dbReference type="EMBL" id="CACVKT020000754">
    <property type="protein sequence ID" value="CAC5362748.1"/>
    <property type="molecule type" value="Genomic_DNA"/>
</dbReference>
<keyword evidence="4" id="KW-1185">Reference proteome</keyword>
<feature type="domain" description="Cyclic nucleotide-binding" evidence="2">
    <location>
        <begin position="6"/>
        <end position="125"/>
    </location>
</feature>
<dbReference type="PANTHER" id="PTHR23011:SF28">
    <property type="entry name" value="CYCLIC NUCLEOTIDE-BINDING DOMAIN CONTAINING PROTEIN"/>
    <property type="match status" value="1"/>
</dbReference>
<dbReference type="AlphaFoldDB" id="A0A6J8A5P8"/>